<dbReference type="Proteomes" id="UP000239210">
    <property type="component" value="Unassembled WGS sequence"/>
</dbReference>
<evidence type="ECO:0000313" key="5">
    <source>
        <dbReference type="EMBL" id="PRY48136.1"/>
    </source>
</evidence>
<evidence type="ECO:0000256" key="2">
    <source>
        <dbReference type="ARBA" id="ARBA00022679"/>
    </source>
</evidence>
<evidence type="ECO:0000259" key="4">
    <source>
        <dbReference type="Pfam" id="PF13439"/>
    </source>
</evidence>
<dbReference type="PANTHER" id="PTHR12526">
    <property type="entry name" value="GLYCOSYLTRANSFERASE"/>
    <property type="match status" value="1"/>
</dbReference>
<dbReference type="OrthoDB" id="477186at2"/>
<keyword evidence="6" id="KW-1185">Reference proteome</keyword>
<sequence length="374" mass="39459">MPGHGDAPILRAAYRLCVVTDAQEVGGAERFLTNLLTALPTDRDVTVLGTSPAVLARLADATPALRTAVVDDSTGAFRRALRRLAPDVVHLNLIAFPSCRRAAVAALSLRLPVVLVDHLPTPGLTWRGRAVQRLLTRCSAARIAVGRTAARDVERYGGLRAGSVQIIPNGVPDPGCGGGGPLGSRLVLGTLGRLERQKGLDVLLRALTDVPDADLVIAGDGSQRAALEDLAAEVGVVGRVRFLGPVDSPCVVLGSVHALVQPSRWEAMPLAVLEAMHSGRPVIATDVGDMGHVVQDGRTGFVVDPEDATQLAAACRRLIDPAVRERLGRDARVRARRSFSVAAMAASYDAAYRRAAAHPAGRRRHRGDRTADGP</sequence>
<comment type="caution">
    <text evidence="5">The sequence shown here is derived from an EMBL/GenBank/DDBJ whole genome shotgun (WGS) entry which is preliminary data.</text>
</comment>
<name>A0A2T0TR36_9ACTN</name>
<proteinExistence type="predicted"/>
<dbReference type="Pfam" id="PF13692">
    <property type="entry name" value="Glyco_trans_1_4"/>
    <property type="match status" value="1"/>
</dbReference>
<dbReference type="SUPFAM" id="SSF53756">
    <property type="entry name" value="UDP-Glycosyltransferase/glycogen phosphorylase"/>
    <property type="match status" value="1"/>
</dbReference>
<evidence type="ECO:0000256" key="1">
    <source>
        <dbReference type="ARBA" id="ARBA00022676"/>
    </source>
</evidence>
<dbReference type="Pfam" id="PF13439">
    <property type="entry name" value="Glyco_transf_4"/>
    <property type="match status" value="1"/>
</dbReference>
<evidence type="ECO:0000313" key="6">
    <source>
        <dbReference type="Proteomes" id="UP000239210"/>
    </source>
</evidence>
<protein>
    <submittedName>
        <fullName evidence="5">Glycosyltransferase involved in cell wall biosynthesis</fullName>
    </submittedName>
</protein>
<dbReference type="AlphaFoldDB" id="A0A2T0TR36"/>
<dbReference type="PANTHER" id="PTHR12526:SF636">
    <property type="entry name" value="BLL3647 PROTEIN"/>
    <property type="match status" value="1"/>
</dbReference>
<organism evidence="5 6">
    <name type="scientific">Geodermatophilus tzadiensis</name>
    <dbReference type="NCBI Taxonomy" id="1137988"/>
    <lineage>
        <taxon>Bacteria</taxon>
        <taxon>Bacillati</taxon>
        <taxon>Actinomycetota</taxon>
        <taxon>Actinomycetes</taxon>
        <taxon>Geodermatophilales</taxon>
        <taxon>Geodermatophilaceae</taxon>
        <taxon>Geodermatophilus</taxon>
    </lineage>
</organism>
<accession>A0A2T0TR36</accession>
<reference evidence="5 6" key="1">
    <citation type="submission" date="2018-03" db="EMBL/GenBank/DDBJ databases">
        <title>Genomic Encyclopedia of Archaeal and Bacterial Type Strains, Phase II (KMG-II): from individual species to whole genera.</title>
        <authorList>
            <person name="Goeker M."/>
        </authorList>
    </citation>
    <scope>NUCLEOTIDE SEQUENCE [LARGE SCALE GENOMIC DNA]</scope>
    <source>
        <strain evidence="5 6">DSM 45416</strain>
    </source>
</reference>
<dbReference type="EMBL" id="PVTG01000010">
    <property type="protein sequence ID" value="PRY48136.1"/>
    <property type="molecule type" value="Genomic_DNA"/>
</dbReference>
<keyword evidence="1" id="KW-0328">Glycosyltransferase</keyword>
<dbReference type="CDD" id="cd03811">
    <property type="entry name" value="GT4_GT28_WabH-like"/>
    <property type="match status" value="1"/>
</dbReference>
<keyword evidence="2 5" id="KW-0808">Transferase</keyword>
<dbReference type="Gene3D" id="3.40.50.2000">
    <property type="entry name" value="Glycogen Phosphorylase B"/>
    <property type="match status" value="2"/>
</dbReference>
<feature type="region of interest" description="Disordered" evidence="3">
    <location>
        <begin position="355"/>
        <end position="374"/>
    </location>
</feature>
<dbReference type="InterPro" id="IPR028098">
    <property type="entry name" value="Glyco_trans_4-like_N"/>
</dbReference>
<evidence type="ECO:0000256" key="3">
    <source>
        <dbReference type="SAM" id="MobiDB-lite"/>
    </source>
</evidence>
<dbReference type="GO" id="GO:0016757">
    <property type="term" value="F:glycosyltransferase activity"/>
    <property type="evidence" value="ECO:0007669"/>
    <property type="project" value="UniProtKB-KW"/>
</dbReference>
<dbReference type="RefSeq" id="WP_106278368.1">
    <property type="nucleotide sequence ID" value="NZ_PVTG01000010.1"/>
</dbReference>
<feature type="domain" description="Glycosyltransferase subfamily 4-like N-terminal" evidence="4">
    <location>
        <begin position="25"/>
        <end position="171"/>
    </location>
</feature>
<gene>
    <name evidence="5" type="ORF">LY71_11022</name>
</gene>